<dbReference type="Gramene" id="Mp5g10610.1">
    <property type="protein sequence ID" value="Mp5g10610.1.cds1"/>
    <property type="gene ID" value="Mp5g10610"/>
</dbReference>
<dbReference type="Proteomes" id="UP000244005">
    <property type="component" value="Unassembled WGS sequence"/>
</dbReference>
<accession>A0A2R6WYH1</accession>
<dbReference type="AlphaFoldDB" id="A0A2R6WYH1"/>
<gene>
    <name evidence="2" type="ORF">MARPO_0048s0011</name>
</gene>
<name>A0A2R6WYH1_MARPO</name>
<organism evidence="2 3">
    <name type="scientific">Marchantia polymorpha</name>
    <name type="common">Common liverwort</name>
    <name type="synonym">Marchantia aquatica</name>
    <dbReference type="NCBI Taxonomy" id="3197"/>
    <lineage>
        <taxon>Eukaryota</taxon>
        <taxon>Viridiplantae</taxon>
        <taxon>Streptophyta</taxon>
        <taxon>Embryophyta</taxon>
        <taxon>Marchantiophyta</taxon>
        <taxon>Marchantiopsida</taxon>
        <taxon>Marchantiidae</taxon>
        <taxon>Marchantiales</taxon>
        <taxon>Marchantiaceae</taxon>
        <taxon>Marchantia</taxon>
    </lineage>
</organism>
<proteinExistence type="predicted"/>
<reference evidence="3" key="1">
    <citation type="journal article" date="2017" name="Cell">
        <title>Insights into land plant evolution garnered from the Marchantia polymorpha genome.</title>
        <authorList>
            <person name="Bowman J.L."/>
            <person name="Kohchi T."/>
            <person name="Yamato K.T."/>
            <person name="Jenkins J."/>
            <person name="Shu S."/>
            <person name="Ishizaki K."/>
            <person name="Yamaoka S."/>
            <person name="Nishihama R."/>
            <person name="Nakamura Y."/>
            <person name="Berger F."/>
            <person name="Adam C."/>
            <person name="Aki S.S."/>
            <person name="Althoff F."/>
            <person name="Araki T."/>
            <person name="Arteaga-Vazquez M.A."/>
            <person name="Balasubrmanian S."/>
            <person name="Barry K."/>
            <person name="Bauer D."/>
            <person name="Boehm C.R."/>
            <person name="Briginshaw L."/>
            <person name="Caballero-Perez J."/>
            <person name="Catarino B."/>
            <person name="Chen F."/>
            <person name="Chiyoda S."/>
            <person name="Chovatia M."/>
            <person name="Davies K.M."/>
            <person name="Delmans M."/>
            <person name="Demura T."/>
            <person name="Dierschke T."/>
            <person name="Dolan L."/>
            <person name="Dorantes-Acosta A.E."/>
            <person name="Eklund D.M."/>
            <person name="Florent S.N."/>
            <person name="Flores-Sandoval E."/>
            <person name="Fujiyama A."/>
            <person name="Fukuzawa H."/>
            <person name="Galik B."/>
            <person name="Grimanelli D."/>
            <person name="Grimwood J."/>
            <person name="Grossniklaus U."/>
            <person name="Hamada T."/>
            <person name="Haseloff J."/>
            <person name="Hetherington A.J."/>
            <person name="Higo A."/>
            <person name="Hirakawa Y."/>
            <person name="Hundley H.N."/>
            <person name="Ikeda Y."/>
            <person name="Inoue K."/>
            <person name="Inoue S.I."/>
            <person name="Ishida S."/>
            <person name="Jia Q."/>
            <person name="Kakita M."/>
            <person name="Kanazawa T."/>
            <person name="Kawai Y."/>
            <person name="Kawashima T."/>
            <person name="Kennedy M."/>
            <person name="Kinose K."/>
            <person name="Kinoshita T."/>
            <person name="Kohara Y."/>
            <person name="Koide E."/>
            <person name="Komatsu K."/>
            <person name="Kopischke S."/>
            <person name="Kubo M."/>
            <person name="Kyozuka J."/>
            <person name="Lagercrantz U."/>
            <person name="Lin S.S."/>
            <person name="Lindquist E."/>
            <person name="Lipzen A.M."/>
            <person name="Lu C.W."/>
            <person name="De Luna E."/>
            <person name="Martienssen R.A."/>
            <person name="Minamino N."/>
            <person name="Mizutani M."/>
            <person name="Mizutani M."/>
            <person name="Mochizuki N."/>
            <person name="Monte I."/>
            <person name="Mosher R."/>
            <person name="Nagasaki H."/>
            <person name="Nakagami H."/>
            <person name="Naramoto S."/>
            <person name="Nishitani K."/>
            <person name="Ohtani M."/>
            <person name="Okamoto T."/>
            <person name="Okumura M."/>
            <person name="Phillips J."/>
            <person name="Pollak B."/>
            <person name="Reinders A."/>
            <person name="Rovekamp M."/>
            <person name="Sano R."/>
            <person name="Sawa S."/>
            <person name="Schmid M.W."/>
            <person name="Shirakawa M."/>
            <person name="Solano R."/>
            <person name="Spunde A."/>
            <person name="Suetsugu N."/>
            <person name="Sugano S."/>
            <person name="Sugiyama A."/>
            <person name="Sun R."/>
            <person name="Suzuki Y."/>
            <person name="Takenaka M."/>
            <person name="Takezawa D."/>
            <person name="Tomogane H."/>
            <person name="Tsuzuki M."/>
            <person name="Ueda T."/>
            <person name="Umeda M."/>
            <person name="Ward J.M."/>
            <person name="Watanabe Y."/>
            <person name="Yazaki K."/>
            <person name="Yokoyama R."/>
            <person name="Yoshitake Y."/>
            <person name="Yotsui I."/>
            <person name="Zachgo S."/>
            <person name="Schmutz J."/>
        </authorList>
    </citation>
    <scope>NUCLEOTIDE SEQUENCE [LARGE SCALE GENOMIC DNA]</scope>
    <source>
        <strain evidence="3">Tak-1</strain>
    </source>
</reference>
<sequence>MLANPAISASSSFLFILLHSILRTLTLPYLNLLYSRGTEPSRSGGPDRSIQGRDRPQGEGRAVARPRPSPFGLCAVLYEESREWKNDAAFDKIDSHSANDRVNLPALLVRIKYGRLFWVGEGIREVHLWFVQRGKVLVWNPHLTNKTYFVPQFTLCRFSTLNTAIRPK</sequence>
<dbReference type="EMBL" id="KZ772720">
    <property type="protein sequence ID" value="PTQ38883.1"/>
    <property type="molecule type" value="Genomic_DNA"/>
</dbReference>
<feature type="region of interest" description="Disordered" evidence="1">
    <location>
        <begin position="38"/>
        <end position="68"/>
    </location>
</feature>
<evidence type="ECO:0000313" key="3">
    <source>
        <dbReference type="Proteomes" id="UP000244005"/>
    </source>
</evidence>
<evidence type="ECO:0000256" key="1">
    <source>
        <dbReference type="SAM" id="MobiDB-lite"/>
    </source>
</evidence>
<protein>
    <submittedName>
        <fullName evidence="2">Uncharacterized protein</fullName>
    </submittedName>
</protein>
<keyword evidence="3" id="KW-1185">Reference proteome</keyword>
<evidence type="ECO:0000313" key="2">
    <source>
        <dbReference type="EMBL" id="PTQ38883.1"/>
    </source>
</evidence>